<feature type="transmembrane region" description="Helical" evidence="1">
    <location>
        <begin position="175"/>
        <end position="204"/>
    </location>
</feature>
<feature type="transmembrane region" description="Helical" evidence="1">
    <location>
        <begin position="125"/>
        <end position="154"/>
    </location>
</feature>
<evidence type="ECO:0000256" key="1">
    <source>
        <dbReference type="SAM" id="Phobius"/>
    </source>
</evidence>
<dbReference type="EMBL" id="JAGFBR010000015">
    <property type="protein sequence ID" value="KAH0454709.1"/>
    <property type="molecule type" value="Genomic_DNA"/>
</dbReference>
<comment type="caution">
    <text evidence="2">The sequence shown here is derived from an EMBL/GenBank/DDBJ whole genome shotgun (WGS) entry which is preliminary data.</text>
</comment>
<feature type="transmembrane region" description="Helical" evidence="1">
    <location>
        <begin position="81"/>
        <end position="105"/>
    </location>
</feature>
<sequence>MSTPLHGAHFPSTNPILEVKTPHRLHNLTNPSVPFSSSQIHLLSLSHAMDLQLEQLQSLSSVDVLRESAEIPRAAPRTFSLLTLALVFPLSFAILVHSLFTHPVLLHLEQSSSSPYSSSGWSLLFFYQFIYIIFLFIFSLLSTAAIVFTVASLYAAKPVSFTSSLSAIPPIFPRLFRTFLWVSLLMFLYNLAFAFSLVMLLVAYPSSDSPFFLIVLSLLIAAFIAVHVLISALWHLASVVSVLEPICGLEAMRKARQLLRGRARMAAILITGYLSACGLIGWAFRAFVVKGPTEEGSFGLGVPAKVLVGGGLVAVLVLINFVGLLAQSVFYYVCKSYHHQTIDKSALYDHLGGYLGEYVPLKSSIQMENI</sequence>
<reference evidence="2 3" key="1">
    <citation type="journal article" date="2021" name="Hortic Res">
        <title>Chromosome-scale assembly of the Dendrobium chrysotoxum genome enhances the understanding of orchid evolution.</title>
        <authorList>
            <person name="Zhang Y."/>
            <person name="Zhang G.Q."/>
            <person name="Zhang D."/>
            <person name="Liu X.D."/>
            <person name="Xu X.Y."/>
            <person name="Sun W.H."/>
            <person name="Yu X."/>
            <person name="Zhu X."/>
            <person name="Wang Z.W."/>
            <person name="Zhao X."/>
            <person name="Zhong W.Y."/>
            <person name="Chen H."/>
            <person name="Yin W.L."/>
            <person name="Huang T."/>
            <person name="Niu S.C."/>
            <person name="Liu Z.J."/>
        </authorList>
    </citation>
    <scope>NUCLEOTIDE SEQUENCE [LARGE SCALE GENOMIC DNA]</scope>
    <source>
        <strain evidence="2">Lindl</strain>
    </source>
</reference>
<organism evidence="2 3">
    <name type="scientific">Dendrobium chrysotoxum</name>
    <name type="common">Orchid</name>
    <dbReference type="NCBI Taxonomy" id="161865"/>
    <lineage>
        <taxon>Eukaryota</taxon>
        <taxon>Viridiplantae</taxon>
        <taxon>Streptophyta</taxon>
        <taxon>Embryophyta</taxon>
        <taxon>Tracheophyta</taxon>
        <taxon>Spermatophyta</taxon>
        <taxon>Magnoliopsida</taxon>
        <taxon>Liliopsida</taxon>
        <taxon>Asparagales</taxon>
        <taxon>Orchidaceae</taxon>
        <taxon>Epidendroideae</taxon>
        <taxon>Malaxideae</taxon>
        <taxon>Dendrobiinae</taxon>
        <taxon>Dendrobium</taxon>
    </lineage>
</organism>
<accession>A0AAV7FYM2</accession>
<keyword evidence="3" id="KW-1185">Reference proteome</keyword>
<dbReference type="PANTHER" id="PTHR33133:SF24">
    <property type="entry name" value="OS01G0800300 PROTEIN"/>
    <property type="match status" value="1"/>
</dbReference>
<proteinExistence type="predicted"/>
<gene>
    <name evidence="2" type="ORF">IEQ34_016633</name>
</gene>
<dbReference type="PANTHER" id="PTHR33133">
    <property type="entry name" value="OS08G0107100 PROTEIN-RELATED"/>
    <property type="match status" value="1"/>
</dbReference>
<dbReference type="AlphaFoldDB" id="A0AAV7FYM2"/>
<name>A0AAV7FYM2_DENCH</name>
<protein>
    <submittedName>
        <fullName evidence="2">Uncharacterized protein</fullName>
    </submittedName>
</protein>
<evidence type="ECO:0000313" key="3">
    <source>
        <dbReference type="Proteomes" id="UP000775213"/>
    </source>
</evidence>
<feature type="transmembrane region" description="Helical" evidence="1">
    <location>
        <begin position="210"/>
        <end position="243"/>
    </location>
</feature>
<keyword evidence="1" id="KW-0472">Membrane</keyword>
<keyword evidence="1" id="KW-0812">Transmembrane</keyword>
<evidence type="ECO:0000313" key="2">
    <source>
        <dbReference type="EMBL" id="KAH0454709.1"/>
    </source>
</evidence>
<feature type="transmembrane region" description="Helical" evidence="1">
    <location>
        <begin position="307"/>
        <end position="334"/>
    </location>
</feature>
<feature type="transmembrane region" description="Helical" evidence="1">
    <location>
        <begin position="264"/>
        <end position="287"/>
    </location>
</feature>
<dbReference type="Proteomes" id="UP000775213">
    <property type="component" value="Unassembled WGS sequence"/>
</dbReference>
<keyword evidence="1" id="KW-1133">Transmembrane helix</keyword>